<evidence type="ECO:0000313" key="2">
    <source>
        <dbReference type="EMBL" id="NJW53257.1"/>
    </source>
</evidence>
<reference evidence="2 3" key="1">
    <citation type="submission" date="2020-03" db="EMBL/GenBank/DDBJ databases">
        <title>Salinimicrobium sp. nov, isolated from SCS.</title>
        <authorList>
            <person name="Cao W.R."/>
        </authorList>
    </citation>
    <scope>NUCLEOTIDE SEQUENCE [LARGE SCALE GENOMIC DNA]</scope>
    <source>
        <strain evidence="3">J15B91</strain>
    </source>
</reference>
<organism evidence="2 3">
    <name type="scientific">Salinimicrobium oceani</name>
    <dbReference type="NCBI Taxonomy" id="2722702"/>
    <lineage>
        <taxon>Bacteria</taxon>
        <taxon>Pseudomonadati</taxon>
        <taxon>Bacteroidota</taxon>
        <taxon>Flavobacteriia</taxon>
        <taxon>Flavobacteriales</taxon>
        <taxon>Flavobacteriaceae</taxon>
        <taxon>Salinimicrobium</taxon>
    </lineage>
</organism>
<feature type="transmembrane region" description="Helical" evidence="1">
    <location>
        <begin position="42"/>
        <end position="60"/>
    </location>
</feature>
<protein>
    <submittedName>
        <fullName evidence="2">Uncharacterized protein</fullName>
    </submittedName>
</protein>
<keyword evidence="3" id="KW-1185">Reference proteome</keyword>
<dbReference type="RefSeq" id="WP_168138365.1">
    <property type="nucleotide sequence ID" value="NZ_JAAVJR010000005.1"/>
</dbReference>
<keyword evidence="1" id="KW-0472">Membrane</keyword>
<gene>
    <name evidence="2" type="ORF">HC175_10020</name>
</gene>
<keyword evidence="1" id="KW-1133">Transmembrane helix</keyword>
<accession>A0ABX1CZN5</accession>
<proteinExistence type="predicted"/>
<keyword evidence="1" id="KW-0812">Transmembrane</keyword>
<dbReference type="Proteomes" id="UP000703674">
    <property type="component" value="Unassembled WGS sequence"/>
</dbReference>
<comment type="caution">
    <text evidence="2">The sequence shown here is derived from an EMBL/GenBank/DDBJ whole genome shotgun (WGS) entry which is preliminary data.</text>
</comment>
<sequence length="160" mass="18785">MKFNNRKETSVIPSIYIIVVAVFITNAFASVELKYDDVPFNYSSLIPNVIALLVGIYIFVVGKTFEFDSDGETINFKSNGVLVSQFMHYREQRTEVPKSKLKDFRVENYFFYKRLHIYIHSRNSKGYRHYRYNITFLTAKKVKSLKMSLAKVLEKNKARV</sequence>
<feature type="transmembrane region" description="Helical" evidence="1">
    <location>
        <begin position="12"/>
        <end position="30"/>
    </location>
</feature>
<evidence type="ECO:0000256" key="1">
    <source>
        <dbReference type="SAM" id="Phobius"/>
    </source>
</evidence>
<dbReference type="EMBL" id="JAAVJR010000005">
    <property type="protein sequence ID" value="NJW53257.1"/>
    <property type="molecule type" value="Genomic_DNA"/>
</dbReference>
<name>A0ABX1CZN5_9FLAO</name>
<evidence type="ECO:0000313" key="3">
    <source>
        <dbReference type="Proteomes" id="UP000703674"/>
    </source>
</evidence>